<accession>A0A8E0RJZ7</accession>
<evidence type="ECO:0000256" key="1">
    <source>
        <dbReference type="ARBA" id="ARBA00022723"/>
    </source>
</evidence>
<feature type="transmembrane region" description="Helical" evidence="3">
    <location>
        <begin position="565"/>
        <end position="589"/>
    </location>
</feature>
<dbReference type="GO" id="GO:0046872">
    <property type="term" value="F:metal ion binding"/>
    <property type="evidence" value="ECO:0007669"/>
    <property type="project" value="UniProtKB-KW"/>
</dbReference>
<name>A0A8E0RJZ7_9TREM</name>
<dbReference type="Pfam" id="PF00264">
    <property type="entry name" value="Tyrosinase"/>
    <property type="match status" value="1"/>
</dbReference>
<evidence type="ECO:0000259" key="5">
    <source>
        <dbReference type="PROSITE" id="PS00498"/>
    </source>
</evidence>
<comment type="caution">
    <text evidence="6">The sequence shown here is derived from an EMBL/GenBank/DDBJ whole genome shotgun (WGS) entry which is preliminary data.</text>
</comment>
<dbReference type="AlphaFoldDB" id="A0A8E0RJZ7"/>
<keyword evidence="2" id="KW-0186">Copper</keyword>
<keyword evidence="3" id="KW-0472">Membrane</keyword>
<evidence type="ECO:0000313" key="6">
    <source>
        <dbReference type="EMBL" id="KAA0183861.1"/>
    </source>
</evidence>
<dbReference type="SUPFAM" id="SSF48056">
    <property type="entry name" value="Di-copper centre-containing domain"/>
    <property type="match status" value="1"/>
</dbReference>
<organism evidence="6 7">
    <name type="scientific">Fasciolopsis buskii</name>
    <dbReference type="NCBI Taxonomy" id="27845"/>
    <lineage>
        <taxon>Eukaryota</taxon>
        <taxon>Metazoa</taxon>
        <taxon>Spiralia</taxon>
        <taxon>Lophotrochozoa</taxon>
        <taxon>Platyhelminthes</taxon>
        <taxon>Trematoda</taxon>
        <taxon>Digenea</taxon>
        <taxon>Plagiorchiida</taxon>
        <taxon>Echinostomata</taxon>
        <taxon>Echinostomatoidea</taxon>
        <taxon>Fasciolidae</taxon>
        <taxon>Fasciolopsis</taxon>
    </lineage>
</organism>
<dbReference type="PANTHER" id="PTHR11474">
    <property type="entry name" value="TYROSINASE FAMILY MEMBER"/>
    <property type="match status" value="1"/>
</dbReference>
<evidence type="ECO:0000256" key="4">
    <source>
        <dbReference type="SAM" id="SignalP"/>
    </source>
</evidence>
<feature type="signal peptide" evidence="4">
    <location>
        <begin position="1"/>
        <end position="25"/>
    </location>
</feature>
<dbReference type="InterPro" id="IPR008922">
    <property type="entry name" value="Di-copper_centre_dom_sf"/>
</dbReference>
<keyword evidence="4" id="KW-0732">Signal</keyword>
<dbReference type="GO" id="GO:0016491">
    <property type="term" value="F:oxidoreductase activity"/>
    <property type="evidence" value="ECO:0007669"/>
    <property type="project" value="InterPro"/>
</dbReference>
<dbReference type="Proteomes" id="UP000728185">
    <property type="component" value="Unassembled WGS sequence"/>
</dbReference>
<dbReference type="EMBL" id="LUCM01011534">
    <property type="protein sequence ID" value="KAA0183861.1"/>
    <property type="molecule type" value="Genomic_DNA"/>
</dbReference>
<protein>
    <recommendedName>
        <fullName evidence="5">Tyrosinase copper-binding domain-containing protein</fullName>
    </recommendedName>
</protein>
<reference evidence="6" key="1">
    <citation type="submission" date="2019-05" db="EMBL/GenBank/DDBJ databases">
        <title>Annotation for the trematode Fasciolopsis buski.</title>
        <authorList>
            <person name="Choi Y.-J."/>
        </authorList>
    </citation>
    <scope>NUCLEOTIDE SEQUENCE</scope>
    <source>
        <strain evidence="6">HT</strain>
        <tissue evidence="6">Whole worm</tissue>
    </source>
</reference>
<dbReference type="Gene3D" id="1.10.1280.10">
    <property type="entry name" value="Di-copper center containing domain from catechol oxidase"/>
    <property type="match status" value="1"/>
</dbReference>
<feature type="domain" description="Tyrosinase copper-binding" evidence="5">
    <location>
        <begin position="466"/>
        <end position="477"/>
    </location>
</feature>
<gene>
    <name evidence="6" type="ORF">FBUS_02203</name>
</gene>
<keyword evidence="7" id="KW-1185">Reference proteome</keyword>
<evidence type="ECO:0000313" key="7">
    <source>
        <dbReference type="Proteomes" id="UP000728185"/>
    </source>
</evidence>
<dbReference type="PANTHER" id="PTHR11474:SF126">
    <property type="entry name" value="TYROSINASE-LIKE PROTEIN TYR-1-RELATED"/>
    <property type="match status" value="1"/>
</dbReference>
<keyword evidence="1" id="KW-0479">Metal-binding</keyword>
<dbReference type="PRINTS" id="PR00092">
    <property type="entry name" value="TYROSINASE"/>
</dbReference>
<dbReference type="InterPro" id="IPR002227">
    <property type="entry name" value="Tyrosinase_Cu-bd"/>
</dbReference>
<evidence type="ECO:0000256" key="2">
    <source>
        <dbReference type="ARBA" id="ARBA00023008"/>
    </source>
</evidence>
<evidence type="ECO:0000256" key="3">
    <source>
        <dbReference type="SAM" id="Phobius"/>
    </source>
</evidence>
<dbReference type="OrthoDB" id="5913710at2759"/>
<keyword evidence="3" id="KW-0812">Transmembrane</keyword>
<proteinExistence type="predicted"/>
<dbReference type="InterPro" id="IPR050316">
    <property type="entry name" value="Tyrosinase/Hemocyanin"/>
</dbReference>
<keyword evidence="3" id="KW-1133">Transmembrane helix</keyword>
<sequence>MGSFAIRFLLIGFVLLFNNWFQANGQFPAVCVQNLTVSLPAVCCPIPEGSIEPCGGPGRGSCREVLPFPEDLDLFPIEKPFLLDDRLVWPTRFLRALCSCQNNYDGYACHHCKPGWTGSDCRTRRPSRVRRNALALSPEEQRRVRDRINLAKRTPMTEWLVLNITDRTNGDPIDVIKIQLIQPPSVYDYYVYIHLYASRSTLVMQDSSAPVCDPNRHRLDFAHKGPGFATWHRVFMLMWETELGRLGTMNSTNPIARRDGDNFALPYWDWTANNGCPVCTNELVGASNPKGKIKGELDLNSPLSDWITFCPQRPRYADCHVCDPGVQWNNDPKNPMAGNRLWRHLSDPRKAPLFAKLPDQMDIDLTLDCLDYDVWPYRNGAGRQSFRDLLEGFTDPKPSLTPVTQPPSLASQTTKTVANQTTKLVNTTSLSTTPIVDLTNVPVHMHNLVHSFMNGSWFDVSTSPNDPIFILHHAFVDKIFEMWIRRHRPGPEQYPRRGCPPGHNAYSPMVPFIPLIENVAFFTDSRALGYDYDNHRLGNAVITSGDFRLPTEVTVGSSSTNTLNAAAIGTIVMGIIVLFSVLLMVLLVIRLIHERRSSSYYTSIDPPEPRAISQLEALSTWRRTNFTTPIDRYPVRPAYLAQEEKFRLLVGDK</sequence>
<feature type="chain" id="PRO_5034421646" description="Tyrosinase copper-binding domain-containing protein" evidence="4">
    <location>
        <begin position="26"/>
        <end position="653"/>
    </location>
</feature>
<dbReference type="PROSITE" id="PS00498">
    <property type="entry name" value="TYROSINASE_2"/>
    <property type="match status" value="1"/>
</dbReference>